<organism evidence="2 3">
    <name type="scientific">Protea cynaroides</name>
    <dbReference type="NCBI Taxonomy" id="273540"/>
    <lineage>
        <taxon>Eukaryota</taxon>
        <taxon>Viridiplantae</taxon>
        <taxon>Streptophyta</taxon>
        <taxon>Embryophyta</taxon>
        <taxon>Tracheophyta</taxon>
        <taxon>Spermatophyta</taxon>
        <taxon>Magnoliopsida</taxon>
        <taxon>Proteales</taxon>
        <taxon>Proteaceae</taxon>
        <taxon>Protea</taxon>
    </lineage>
</organism>
<evidence type="ECO:0000313" key="3">
    <source>
        <dbReference type="Proteomes" id="UP001141806"/>
    </source>
</evidence>
<evidence type="ECO:0000256" key="1">
    <source>
        <dbReference type="SAM" id="MobiDB-lite"/>
    </source>
</evidence>
<evidence type="ECO:0008006" key="4">
    <source>
        <dbReference type="Google" id="ProtNLM"/>
    </source>
</evidence>
<dbReference type="PANTHER" id="PTHR47712:SF3">
    <property type="entry name" value="F-BOX DOMAIN-CONTAINING PROTEIN"/>
    <property type="match status" value="1"/>
</dbReference>
<dbReference type="OrthoDB" id="1854110at2759"/>
<dbReference type="SUPFAM" id="SSF81383">
    <property type="entry name" value="F-box domain"/>
    <property type="match status" value="1"/>
</dbReference>
<gene>
    <name evidence="2" type="ORF">NE237_020023</name>
</gene>
<dbReference type="CDD" id="cd09917">
    <property type="entry name" value="F-box_SF"/>
    <property type="match status" value="1"/>
</dbReference>
<dbReference type="SUPFAM" id="SSF117281">
    <property type="entry name" value="Kelch motif"/>
    <property type="match status" value="1"/>
</dbReference>
<evidence type="ECO:0000313" key="2">
    <source>
        <dbReference type="EMBL" id="KAJ4960113.1"/>
    </source>
</evidence>
<dbReference type="Proteomes" id="UP001141806">
    <property type="component" value="Unassembled WGS sequence"/>
</dbReference>
<proteinExistence type="predicted"/>
<dbReference type="InterPro" id="IPR036047">
    <property type="entry name" value="F-box-like_dom_sf"/>
</dbReference>
<comment type="caution">
    <text evidence="2">The sequence shown here is derived from an EMBL/GenBank/DDBJ whole genome shotgun (WGS) entry which is preliminary data.</text>
</comment>
<dbReference type="PANTHER" id="PTHR47712">
    <property type="entry name" value="OS09G0555300 PROTEIN"/>
    <property type="match status" value="1"/>
</dbReference>
<dbReference type="InterPro" id="IPR015915">
    <property type="entry name" value="Kelch-typ_b-propeller"/>
</dbReference>
<feature type="region of interest" description="Disordered" evidence="1">
    <location>
        <begin position="1"/>
        <end position="23"/>
    </location>
</feature>
<dbReference type="AlphaFoldDB" id="A0A9Q0H8A4"/>
<sequence>MAKVTMRILPKHKEETREGDKESPIQGDVLEAMILTRLTLVDLVAASRVSRAWRGAVSTSLRISPRVKPWFIVYALHHRKHSLTSAFAFDPSSCVWLRIHNIPDVRLTTTNITSSSSSMGALQSSHSQRLLYTVSTTGFSFSFDPFHLTWHHVQAPLVWRQDPIVARLGSRVLVAGGTCDYFDDPLAVEMYDIASGRWETCQSMPDLFKDSATCNWLSTAATDSRLYLLEKRSRLICSFDAETKTWGPIFDLNLISTPDNIDAPDPVFQSTIGFADDRLVLVGLMGETEDLQGVGLWEVDQETYQCRSIGEMPPETVEILRKANSPLSTMRVSTEGGYIYIYDPRNPEQIFFCELNEGICQWGHAVNPMVNKGNCMNRFLFSCSRVGMGDVEKAVASGSRTFTVESGGDGLSSFYSFTAPCPV</sequence>
<reference evidence="2" key="1">
    <citation type="journal article" date="2023" name="Plant J.">
        <title>The genome of the king protea, Protea cynaroides.</title>
        <authorList>
            <person name="Chang J."/>
            <person name="Duong T.A."/>
            <person name="Schoeman C."/>
            <person name="Ma X."/>
            <person name="Roodt D."/>
            <person name="Barker N."/>
            <person name="Li Z."/>
            <person name="Van de Peer Y."/>
            <person name="Mizrachi E."/>
        </authorList>
    </citation>
    <scope>NUCLEOTIDE SEQUENCE</scope>
    <source>
        <tissue evidence="2">Young leaves</tissue>
    </source>
</reference>
<feature type="compositionally biased region" description="Basic and acidic residues" evidence="1">
    <location>
        <begin position="11"/>
        <end position="23"/>
    </location>
</feature>
<dbReference type="EMBL" id="JAMYWD010000009">
    <property type="protein sequence ID" value="KAJ4960113.1"/>
    <property type="molecule type" value="Genomic_DNA"/>
</dbReference>
<keyword evidence="3" id="KW-1185">Reference proteome</keyword>
<accession>A0A9Q0H8A4</accession>
<dbReference type="Gene3D" id="2.120.10.80">
    <property type="entry name" value="Kelch-type beta propeller"/>
    <property type="match status" value="1"/>
</dbReference>
<protein>
    <recommendedName>
        <fullName evidence="4">F-box domain-containing protein</fullName>
    </recommendedName>
</protein>
<name>A0A9Q0H8A4_9MAGN</name>